<gene>
    <name evidence="2" type="ORF">CFC21_025515</name>
</gene>
<name>A0A9R1JBY5_WHEAT</name>
<reference evidence="2" key="1">
    <citation type="journal article" date="2017" name="Gigascience">
        <title>The first near-complete assembly of the hexaploid bread wheat genome, Triticum aestivum.</title>
        <authorList>
            <person name="Zimin A.V."/>
            <person name="Puiu D."/>
            <person name="Hall R."/>
            <person name="Kingan S."/>
            <person name="Clavijo B.J."/>
            <person name="Salzberg S.L."/>
        </authorList>
    </citation>
    <scope>NUCLEOTIDE SEQUENCE</scope>
    <source>
        <tissue evidence="2">Leaf</tissue>
    </source>
</reference>
<dbReference type="Proteomes" id="UP000815260">
    <property type="component" value="Chromosome 2B"/>
</dbReference>
<organism evidence="2">
    <name type="scientific">Triticum aestivum</name>
    <name type="common">Wheat</name>
    <dbReference type="NCBI Taxonomy" id="4565"/>
    <lineage>
        <taxon>Eukaryota</taxon>
        <taxon>Viridiplantae</taxon>
        <taxon>Streptophyta</taxon>
        <taxon>Embryophyta</taxon>
        <taxon>Tracheophyta</taxon>
        <taxon>Spermatophyta</taxon>
        <taxon>Magnoliopsida</taxon>
        <taxon>Liliopsida</taxon>
        <taxon>Poales</taxon>
        <taxon>Poaceae</taxon>
        <taxon>BOP clade</taxon>
        <taxon>Pooideae</taxon>
        <taxon>Triticodae</taxon>
        <taxon>Triticeae</taxon>
        <taxon>Triticinae</taxon>
        <taxon>Triticum</taxon>
    </lineage>
</organism>
<evidence type="ECO:0000256" key="1">
    <source>
        <dbReference type="SAM" id="MobiDB-lite"/>
    </source>
</evidence>
<feature type="region of interest" description="Disordered" evidence="1">
    <location>
        <begin position="1"/>
        <end position="22"/>
    </location>
</feature>
<reference evidence="2" key="2">
    <citation type="submission" date="2020-03" db="EMBL/GenBank/DDBJ databases">
        <title>The second near-complete assembly of the hexaploid bread wheat (Triticum aestivum) genome.</title>
        <authorList>
            <person name="Zimin A.V."/>
            <person name="Puiu D."/>
            <person name="Shumante A."/>
            <person name="Alonge M."/>
            <person name="Salzberg S.L."/>
        </authorList>
    </citation>
    <scope>NUCLEOTIDE SEQUENCE</scope>
    <source>
        <tissue evidence="2">Leaf</tissue>
    </source>
</reference>
<proteinExistence type="predicted"/>
<dbReference type="AlphaFoldDB" id="A0A9R1JBY5"/>
<sequence>LLAARRHGRRQIRHVEHVQSRG</sequence>
<feature type="compositionally biased region" description="Basic and acidic residues" evidence="1">
    <location>
        <begin position="13"/>
        <end position="22"/>
    </location>
</feature>
<comment type="caution">
    <text evidence="2">The sequence shown here is derived from an EMBL/GenBank/DDBJ whole genome shotgun (WGS) entry which is preliminary data.</text>
</comment>
<feature type="compositionally biased region" description="Basic residues" evidence="1">
    <location>
        <begin position="1"/>
        <end position="12"/>
    </location>
</feature>
<evidence type="ECO:0000313" key="2">
    <source>
        <dbReference type="EMBL" id="KAF7011182.1"/>
    </source>
</evidence>
<dbReference type="EMBL" id="CM022215">
    <property type="protein sequence ID" value="KAF7011182.1"/>
    <property type="molecule type" value="Genomic_DNA"/>
</dbReference>
<feature type="non-terminal residue" evidence="2">
    <location>
        <position position="22"/>
    </location>
</feature>
<feature type="non-terminal residue" evidence="2">
    <location>
        <position position="1"/>
    </location>
</feature>
<accession>A0A9R1JBY5</accession>
<protein>
    <submittedName>
        <fullName evidence="2">Uncharacterized protein</fullName>
    </submittedName>
</protein>